<evidence type="ECO:0000256" key="9">
    <source>
        <dbReference type="SAM" id="MobiDB-lite"/>
    </source>
</evidence>
<feature type="compositionally biased region" description="Low complexity" evidence="9">
    <location>
        <begin position="599"/>
        <end position="613"/>
    </location>
</feature>
<dbReference type="CDD" id="cd16868">
    <property type="entry name" value="ARID_ARID4"/>
    <property type="match status" value="1"/>
</dbReference>
<evidence type="ECO:0000256" key="6">
    <source>
        <dbReference type="ARBA" id="ARBA00023125"/>
    </source>
</evidence>
<dbReference type="SUPFAM" id="SSF54160">
    <property type="entry name" value="Chromo domain-like"/>
    <property type="match status" value="1"/>
</dbReference>
<name>F6W3Q3_CIOIN</name>
<keyword evidence="1" id="KW-1017">Isopeptide bond</keyword>
<dbReference type="InterPro" id="IPR012603">
    <property type="entry name" value="ARID4A/B_PWWP"/>
</dbReference>
<dbReference type="PROSITE" id="PS51011">
    <property type="entry name" value="ARID"/>
    <property type="match status" value="1"/>
</dbReference>
<dbReference type="CDD" id="cd20390">
    <property type="entry name" value="Tudor_ARID4_rpt2"/>
    <property type="match status" value="1"/>
</dbReference>
<evidence type="ECO:0000256" key="8">
    <source>
        <dbReference type="ARBA" id="ARBA00023242"/>
    </source>
</evidence>
<keyword evidence="12" id="KW-1185">Reference proteome</keyword>
<accession>F6W3Q3</accession>
<dbReference type="SUPFAM" id="SSF46774">
    <property type="entry name" value="ARID-like"/>
    <property type="match status" value="1"/>
</dbReference>
<dbReference type="Pfam" id="PF08169">
    <property type="entry name" value="RBB1NT"/>
    <property type="match status" value="1"/>
</dbReference>
<feature type="compositionally biased region" description="Acidic residues" evidence="9">
    <location>
        <begin position="866"/>
        <end position="882"/>
    </location>
</feature>
<evidence type="ECO:0000256" key="1">
    <source>
        <dbReference type="ARBA" id="ARBA00022499"/>
    </source>
</evidence>
<organism evidence="11 12">
    <name type="scientific">Ciona intestinalis</name>
    <name type="common">Transparent sea squirt</name>
    <name type="synonym">Ascidia intestinalis</name>
    <dbReference type="NCBI Taxonomy" id="7719"/>
    <lineage>
        <taxon>Eukaryota</taxon>
        <taxon>Metazoa</taxon>
        <taxon>Chordata</taxon>
        <taxon>Tunicata</taxon>
        <taxon>Ascidiacea</taxon>
        <taxon>Phlebobranchia</taxon>
        <taxon>Cionidae</taxon>
        <taxon>Ciona</taxon>
    </lineage>
</organism>
<feature type="region of interest" description="Disordered" evidence="9">
    <location>
        <begin position="1136"/>
        <end position="1195"/>
    </location>
</feature>
<dbReference type="FunFam" id="1.10.150.60:FF:000003">
    <property type="entry name" value="AT-rich interactive domain-containing protein 4B"/>
    <property type="match status" value="1"/>
</dbReference>
<feature type="compositionally biased region" description="Basic and acidic residues" evidence="9">
    <location>
        <begin position="935"/>
        <end position="947"/>
    </location>
</feature>
<keyword evidence="2" id="KW-0597">Phosphoprotein</keyword>
<dbReference type="FunCoup" id="F6W3Q3">
    <property type="interactions" value="164"/>
</dbReference>
<dbReference type="PANTHER" id="PTHR13964:SF27">
    <property type="entry name" value="HAT-TRICK, ISOFORM D"/>
    <property type="match status" value="1"/>
</dbReference>
<dbReference type="InterPro" id="IPR002999">
    <property type="entry name" value="Tudor"/>
</dbReference>
<dbReference type="GO" id="GO:0000976">
    <property type="term" value="F:transcription cis-regulatory region binding"/>
    <property type="evidence" value="ECO:0000318"/>
    <property type="project" value="GO_Central"/>
</dbReference>
<dbReference type="SMART" id="SM01014">
    <property type="entry name" value="ARID"/>
    <property type="match status" value="1"/>
</dbReference>
<evidence type="ECO:0000256" key="7">
    <source>
        <dbReference type="ARBA" id="ARBA00023163"/>
    </source>
</evidence>
<dbReference type="InterPro" id="IPR036431">
    <property type="entry name" value="ARID_dom_sf"/>
</dbReference>
<proteinExistence type="predicted"/>
<reference evidence="11" key="3">
    <citation type="submission" date="2025-08" db="UniProtKB">
        <authorList>
            <consortium name="Ensembl"/>
        </authorList>
    </citation>
    <scope>IDENTIFICATION</scope>
</reference>
<sequence>MANPEKHHLSVGTEVSAKYRGAFCEAKIKSVKKNVNFRVMQKKDNKFYYVNEDSIKGNLKLGSTVEAQFPEQHGWCEGVIQSVRDKSIYTVEFDDGDVRTLSRGSLCLQGVRHYAESETLDHLPLTDPENFGTPVLNGKRKPKRKTPQSSSALDESEEHCTPDREPPAKRKLNSPKSDAKQDIEDKHDVDCDELRIKWLADSMMGNLVLVEPTDKRKHWYPAVVVNPMCYENYNEVKDNHFVIRSFKTGKIARVLRCNKLTRNNGPFKVEPSWKDVLDDAFRWEETGAIPDVWKTDIKDIFDEDEGEQKLHGMNDENHDFLEQLYKFMEDRGTPVNKTPVLGYKDLDLFMLYNLVQAKGGFHAVSLSTDWRDIYTELGIPKLTQAAGHHVKNAYIKYLLNFEEYMISFRQRNKVQNNSGLSKSDPVAKVKKEKLKSGRSSPPVRDDEDGSLRRTSRRRKVSECSSVGDSDLLKEIKRGRKSRQEDMKRDSDVDDASSTTGSEKSVTRGRLASEATSGVKKDRRRSNSGTPGRRKNVVYKIGDKLKVKYGKDSFKLYHAKVVSVECIEGQETRYFVHYAGWNSRHDEWIKSWQISSCVSESSTSASSSNSPTTTLKGKRPKTPVPFEGKLESESANGKVAVGSTTKEVLKSVTQALTFTTSSNDQEINKEIISEVKKQEEKPKTRMRRRSTSSSTPPPAPVASTSTEKRALSEEKILTCQTSLVKSSEASEGADLKSNTRSTGRISPLISGSFPSSRRTSTRRSKSPAYLRESTLYGISKRIRTNSTTSASEETTSAETQTEQVLETDASSDVSKSAHSSPSLDHQSSQSTSNDESGEKSLNHEQKQTQRKSDELREKLTDIKEENDSSDESEQKEDADEDTQVEQVTGTGTDVCETSTSAPLPINEDVEEEQNDEGNSNIAEENGSESSNEEVDENSKSSPHQEPHNDLQGYVEPAIPDVVPPIIPLQAPSSSKVLVENTPPTTPEPSPDHFYEEQVESDNIPNMGSGSSSLSGMEINQSSPGCKDENKSEGEPKRKKRGRSGQSRRSSKADPQCENHDTESEEDTPPGGQCDSNAKGRRRINKRKAKPKPAPPTAPPPVMFEELALMTPEQRIAVLQAKLSEMRTVYQQLKQEVQSIDRKRKRAKRREQEVAGSNSPNKILPSPMKREHSDESASSGENTAKDVDTQSIFVSKT</sequence>
<feature type="compositionally biased region" description="Basic and acidic residues" evidence="9">
    <location>
        <begin position="705"/>
        <end position="715"/>
    </location>
</feature>
<dbReference type="GO" id="GO:0005634">
    <property type="term" value="C:nucleus"/>
    <property type="evidence" value="ECO:0000318"/>
    <property type="project" value="GO_Central"/>
</dbReference>
<feature type="compositionally biased region" description="Polar residues" evidence="9">
    <location>
        <begin position="883"/>
        <end position="900"/>
    </location>
</feature>
<evidence type="ECO:0000256" key="4">
    <source>
        <dbReference type="ARBA" id="ARBA00022853"/>
    </source>
</evidence>
<evidence type="ECO:0000256" key="2">
    <source>
        <dbReference type="ARBA" id="ARBA00022553"/>
    </source>
</evidence>
<feature type="compositionally biased region" description="Pro residues" evidence="9">
    <location>
        <begin position="1090"/>
        <end position="1100"/>
    </location>
</feature>
<dbReference type="CDD" id="cd20389">
    <property type="entry name" value="Tudor_ARID4_rpt1"/>
    <property type="match status" value="1"/>
</dbReference>
<dbReference type="CDD" id="cd20104">
    <property type="entry name" value="MBT_PHF20L1-like"/>
    <property type="match status" value="1"/>
</dbReference>
<feature type="compositionally biased region" description="Basic and acidic residues" evidence="9">
    <location>
        <begin position="672"/>
        <end position="682"/>
    </location>
</feature>
<dbReference type="Pfam" id="PF11717">
    <property type="entry name" value="Tudor-knot"/>
    <property type="match status" value="1"/>
</dbReference>
<dbReference type="InterPro" id="IPR016197">
    <property type="entry name" value="Chromo-like_dom_sf"/>
</dbReference>
<feature type="compositionally biased region" description="Basic and acidic residues" evidence="9">
    <location>
        <begin position="158"/>
        <end position="168"/>
    </location>
</feature>
<evidence type="ECO:0000256" key="3">
    <source>
        <dbReference type="ARBA" id="ARBA00022843"/>
    </source>
</evidence>
<feature type="compositionally biased region" description="Basic residues" evidence="9">
    <location>
        <begin position="520"/>
        <end position="534"/>
    </location>
</feature>
<feature type="domain" description="ARID" evidence="10">
    <location>
        <begin position="314"/>
        <end position="406"/>
    </location>
</feature>
<keyword evidence="4" id="KW-0156">Chromatin regulator</keyword>
<dbReference type="InterPro" id="IPR025995">
    <property type="entry name" value="Tudor-knot"/>
</dbReference>
<feature type="compositionally biased region" description="Low complexity" evidence="9">
    <location>
        <begin position="915"/>
        <end position="928"/>
    </location>
</feature>
<dbReference type="GO" id="GO:0006357">
    <property type="term" value="P:regulation of transcription by RNA polymerase II"/>
    <property type="evidence" value="ECO:0000318"/>
    <property type="project" value="GO_Central"/>
</dbReference>
<dbReference type="GeneTree" id="ENSGT00940000169343"/>
<feature type="compositionally biased region" description="Basic residues" evidence="9">
    <location>
        <begin position="1077"/>
        <end position="1089"/>
    </location>
</feature>
<dbReference type="Ensembl" id="ENSCINT00000024018.2">
    <property type="protein sequence ID" value="ENSCINP00000023772.2"/>
    <property type="gene ID" value="ENSCING00000009489.3"/>
</dbReference>
<feature type="compositionally biased region" description="Basic and acidic residues" evidence="9">
    <location>
        <begin position="1049"/>
        <end position="1060"/>
    </location>
</feature>
<dbReference type="EMBL" id="EAAA01001673">
    <property type="status" value="NOT_ANNOTATED_CDS"/>
    <property type="molecule type" value="Genomic_DNA"/>
</dbReference>
<evidence type="ECO:0000313" key="12">
    <source>
        <dbReference type="Proteomes" id="UP000008144"/>
    </source>
</evidence>
<keyword evidence="6" id="KW-0238">DNA-binding</keyword>
<keyword evidence="7" id="KW-0804">Transcription</keyword>
<dbReference type="Gene3D" id="2.30.30.140">
    <property type="match status" value="3"/>
</dbReference>
<feature type="compositionally biased region" description="Low complexity" evidence="9">
    <location>
        <begin position="809"/>
        <end position="831"/>
    </location>
</feature>
<reference evidence="12" key="1">
    <citation type="journal article" date="2002" name="Science">
        <title>The draft genome of Ciona intestinalis: insights into chordate and vertebrate origins.</title>
        <authorList>
            <person name="Dehal P."/>
            <person name="Satou Y."/>
            <person name="Campbell R.K."/>
            <person name="Chapman J."/>
            <person name="Degnan B."/>
            <person name="De Tomaso A."/>
            <person name="Davidson B."/>
            <person name="Di Gregorio A."/>
            <person name="Gelpke M."/>
            <person name="Goodstein D.M."/>
            <person name="Harafuji N."/>
            <person name="Hastings K.E."/>
            <person name="Ho I."/>
            <person name="Hotta K."/>
            <person name="Huang W."/>
            <person name="Kawashima T."/>
            <person name="Lemaire P."/>
            <person name="Martinez D."/>
            <person name="Meinertzhagen I.A."/>
            <person name="Necula S."/>
            <person name="Nonaka M."/>
            <person name="Putnam N."/>
            <person name="Rash S."/>
            <person name="Saiga H."/>
            <person name="Satake M."/>
            <person name="Terry A."/>
            <person name="Yamada L."/>
            <person name="Wang H.G."/>
            <person name="Awazu S."/>
            <person name="Azumi K."/>
            <person name="Boore J."/>
            <person name="Branno M."/>
            <person name="Chin-Bow S."/>
            <person name="DeSantis R."/>
            <person name="Doyle S."/>
            <person name="Francino P."/>
            <person name="Keys D.N."/>
            <person name="Haga S."/>
            <person name="Hayashi H."/>
            <person name="Hino K."/>
            <person name="Imai K.S."/>
            <person name="Inaba K."/>
            <person name="Kano S."/>
            <person name="Kobayashi K."/>
            <person name="Kobayashi M."/>
            <person name="Lee B.I."/>
            <person name="Makabe K.W."/>
            <person name="Manohar C."/>
            <person name="Matassi G."/>
            <person name="Medina M."/>
            <person name="Mochizuki Y."/>
            <person name="Mount S."/>
            <person name="Morishita T."/>
            <person name="Miura S."/>
            <person name="Nakayama A."/>
            <person name="Nishizaka S."/>
            <person name="Nomoto H."/>
            <person name="Ohta F."/>
            <person name="Oishi K."/>
            <person name="Rigoutsos I."/>
            <person name="Sano M."/>
            <person name="Sasaki A."/>
            <person name="Sasakura Y."/>
            <person name="Shoguchi E."/>
            <person name="Shin-i T."/>
            <person name="Spagnuolo A."/>
            <person name="Stainier D."/>
            <person name="Suzuki M.M."/>
            <person name="Tassy O."/>
            <person name="Takatori N."/>
            <person name="Tokuoka M."/>
            <person name="Yagi K."/>
            <person name="Yoshizaki F."/>
            <person name="Wada S."/>
            <person name="Zhang C."/>
            <person name="Hyatt P.D."/>
            <person name="Larimer F."/>
            <person name="Detter C."/>
            <person name="Doggett N."/>
            <person name="Glavina T."/>
            <person name="Hawkins T."/>
            <person name="Richardson P."/>
            <person name="Lucas S."/>
            <person name="Kohara Y."/>
            <person name="Levine M."/>
            <person name="Satoh N."/>
            <person name="Rokhsar D.S."/>
        </authorList>
    </citation>
    <scope>NUCLEOTIDE SEQUENCE [LARGE SCALE GENOMIC DNA]</scope>
</reference>
<dbReference type="OMA" id="PCARREL"/>
<evidence type="ECO:0000313" key="11">
    <source>
        <dbReference type="Ensembl" id="ENSCINP00000023772.2"/>
    </source>
</evidence>
<keyword evidence="8" id="KW-0539">Nucleus</keyword>
<evidence type="ECO:0000256" key="5">
    <source>
        <dbReference type="ARBA" id="ARBA00023015"/>
    </source>
</evidence>
<dbReference type="SMART" id="SM00333">
    <property type="entry name" value="TUDOR"/>
    <property type="match status" value="1"/>
</dbReference>
<feature type="compositionally biased region" description="Polar residues" evidence="9">
    <location>
        <begin position="717"/>
        <end position="728"/>
    </location>
</feature>
<dbReference type="Pfam" id="PF01388">
    <property type="entry name" value="ARID"/>
    <property type="match status" value="1"/>
</dbReference>
<dbReference type="InterPro" id="IPR051232">
    <property type="entry name" value="ARID/SWI1_ChromRemod"/>
</dbReference>
<dbReference type="AlphaFoldDB" id="F6W3Q3"/>
<dbReference type="HOGENOM" id="CLU_271364_0_0_1"/>
<feature type="compositionally biased region" description="Basic and acidic residues" evidence="9">
    <location>
        <begin position="835"/>
        <end position="865"/>
    </location>
</feature>
<feature type="compositionally biased region" description="Basic and acidic residues" evidence="9">
    <location>
        <begin position="1024"/>
        <end position="1034"/>
    </location>
</feature>
<protein>
    <recommendedName>
        <fullName evidence="10">ARID domain-containing protein</fullName>
    </recommendedName>
</protein>
<feature type="region of interest" description="Disordered" evidence="9">
    <location>
        <begin position="599"/>
        <end position="637"/>
    </location>
</feature>
<dbReference type="GO" id="GO:0006325">
    <property type="term" value="P:chromatin organization"/>
    <property type="evidence" value="ECO:0007669"/>
    <property type="project" value="UniProtKB-KW"/>
</dbReference>
<dbReference type="Proteomes" id="UP000008144">
    <property type="component" value="Chromosome 3"/>
</dbReference>
<feature type="compositionally biased region" description="Basic and acidic residues" evidence="9">
    <location>
        <begin position="470"/>
        <end position="490"/>
    </location>
</feature>
<keyword evidence="5" id="KW-0805">Transcription regulation</keyword>
<dbReference type="Gene3D" id="1.10.150.60">
    <property type="entry name" value="ARID DNA-binding domain"/>
    <property type="match status" value="1"/>
</dbReference>
<evidence type="ECO:0000259" key="10">
    <source>
        <dbReference type="PROSITE" id="PS51011"/>
    </source>
</evidence>
<feature type="region of interest" description="Disordered" evidence="9">
    <location>
        <begin position="123"/>
        <end position="185"/>
    </location>
</feature>
<dbReference type="InterPro" id="IPR001606">
    <property type="entry name" value="ARID_dom"/>
</dbReference>
<reference evidence="11" key="4">
    <citation type="submission" date="2025-09" db="UniProtKB">
        <authorList>
            <consortium name="Ensembl"/>
        </authorList>
    </citation>
    <scope>IDENTIFICATION</scope>
</reference>
<dbReference type="SMART" id="SM00501">
    <property type="entry name" value="BRIGHT"/>
    <property type="match status" value="1"/>
</dbReference>
<reference evidence="11" key="2">
    <citation type="journal article" date="2008" name="Genome Biol.">
        <title>Improved genome assembly and evidence-based global gene model set for the chordate Ciona intestinalis: new insight into intron and operon populations.</title>
        <authorList>
            <person name="Satou Y."/>
            <person name="Mineta K."/>
            <person name="Ogasawara M."/>
            <person name="Sasakura Y."/>
            <person name="Shoguchi E."/>
            <person name="Ueno K."/>
            <person name="Yamada L."/>
            <person name="Matsumoto J."/>
            <person name="Wasserscheid J."/>
            <person name="Dewar K."/>
            <person name="Wiley G.B."/>
            <person name="Macmil S.L."/>
            <person name="Roe B.A."/>
            <person name="Zeller R.W."/>
            <person name="Hastings K.E."/>
            <person name="Lemaire P."/>
            <person name="Lindquist E."/>
            <person name="Endo T."/>
            <person name="Hotta K."/>
            <person name="Inaba K."/>
        </authorList>
    </citation>
    <scope>NUCLEOTIDE SEQUENCE [LARGE SCALE GENOMIC DNA]</scope>
    <source>
        <strain evidence="11">wild type</strain>
    </source>
</reference>
<dbReference type="PANTHER" id="PTHR13964">
    <property type="entry name" value="RBP-RELATED"/>
    <property type="match status" value="1"/>
</dbReference>
<feature type="region of interest" description="Disordered" evidence="9">
    <location>
        <begin position="672"/>
        <end position="1102"/>
    </location>
</feature>
<dbReference type="InParanoid" id="F6W3Q3"/>
<feature type="region of interest" description="Disordered" evidence="9">
    <location>
        <begin position="415"/>
        <end position="534"/>
    </location>
</feature>
<feature type="compositionally biased region" description="Low complexity" evidence="9">
    <location>
        <begin position="785"/>
        <end position="802"/>
    </location>
</feature>
<keyword evidence="3" id="KW-0832">Ubl conjugation</keyword>
<dbReference type="STRING" id="7719.ENSCINP00000023772"/>